<evidence type="ECO:0000313" key="2">
    <source>
        <dbReference type="EMBL" id="TDT82706.1"/>
    </source>
</evidence>
<dbReference type="Gene3D" id="3.40.50.12080">
    <property type="match status" value="2"/>
</dbReference>
<dbReference type="EMBL" id="SOBK01000016">
    <property type="protein sequence ID" value="TDT82706.1"/>
    <property type="molecule type" value="Genomic_DNA"/>
</dbReference>
<gene>
    <name evidence="2" type="ORF">EDC59_11618</name>
</gene>
<organism evidence="2 3">
    <name type="scientific">Pseudodesulfovibrio indicus</name>
    <dbReference type="NCBI Taxonomy" id="1716143"/>
    <lineage>
        <taxon>Bacteria</taxon>
        <taxon>Pseudomonadati</taxon>
        <taxon>Thermodesulfobacteriota</taxon>
        <taxon>Desulfovibrionia</taxon>
        <taxon>Desulfovibrionales</taxon>
        <taxon>Desulfovibrionaceae</taxon>
    </lineage>
</organism>
<feature type="domain" description="Polysaccharide biosynthesis enzyme WcbI" evidence="1">
    <location>
        <begin position="7"/>
        <end position="202"/>
    </location>
</feature>
<comment type="caution">
    <text evidence="2">The sequence shown here is derived from an EMBL/GenBank/DDBJ whole genome shotgun (WGS) entry which is preliminary data.</text>
</comment>
<protein>
    <recommendedName>
        <fullName evidence="1">Polysaccharide biosynthesis enzyme WcbI domain-containing protein</fullName>
    </recommendedName>
</protein>
<dbReference type="Pfam" id="PF18588">
    <property type="entry name" value="WcbI"/>
    <property type="match status" value="1"/>
</dbReference>
<reference evidence="2 3" key="1">
    <citation type="submission" date="2019-03" db="EMBL/GenBank/DDBJ databases">
        <title>Genomic Encyclopedia of Type Strains, Phase IV (KMG-IV): sequencing the most valuable type-strain genomes for metagenomic binning, comparative biology and taxonomic classification.</title>
        <authorList>
            <person name="Goeker M."/>
        </authorList>
    </citation>
    <scope>NUCLEOTIDE SEQUENCE [LARGE SCALE GENOMIC DNA]</scope>
    <source>
        <strain evidence="2 3">DSM 101483</strain>
    </source>
</reference>
<proteinExistence type="predicted"/>
<accession>A0AA94PIW2</accession>
<dbReference type="InterPro" id="IPR041307">
    <property type="entry name" value="WcbI"/>
</dbReference>
<evidence type="ECO:0000259" key="1">
    <source>
        <dbReference type="Pfam" id="PF18588"/>
    </source>
</evidence>
<sequence length="279" mass="31792">MIMERELCIVHANCQGEPLIDRLNLCPDFAARFECRLFTNYVREPIPDADLARCSLFLYQYLGPQWNELASESLLGKLPQTARSLCIPNMFFKGYWPTWSGKAGFDYRCELLDGYIDRGLSEDEAILLYLRTDLAAKYDLDALLRETLRLEREREARTPIKYMDFMEERLGTERLFNTVNHPGPRLINHAASAILRELGLPEPDAAALAVLGDPFPEFEQPIHPSVAAHFGWAFAGPQTEYQIYGRKLTFARYAANYVLARKAGVTDFIGFLQGADIKI</sequence>
<evidence type="ECO:0000313" key="3">
    <source>
        <dbReference type="Proteomes" id="UP000295506"/>
    </source>
</evidence>
<dbReference type="AlphaFoldDB" id="A0AA94PIW2"/>
<name>A0AA94PIW2_9BACT</name>
<dbReference type="Proteomes" id="UP000295506">
    <property type="component" value="Unassembled WGS sequence"/>
</dbReference>